<dbReference type="Proteomes" id="UP000516018">
    <property type="component" value="Chromosome"/>
</dbReference>
<dbReference type="KEGG" id="lsx:H8B22_04755"/>
<dbReference type="AlphaFoldDB" id="A0A7H0FZR0"/>
<evidence type="ECO:0008006" key="5">
    <source>
        <dbReference type="Google" id="ProtNLM"/>
    </source>
</evidence>
<reference evidence="3 4" key="1">
    <citation type="submission" date="2020-08" db="EMBL/GenBank/DDBJ databases">
        <title>Lysobacter sp. II4 sp. nov., isolated from soil.</title>
        <authorList>
            <person name="Woo C.Y."/>
            <person name="Kim J."/>
        </authorList>
    </citation>
    <scope>NUCLEOTIDE SEQUENCE [LARGE SCALE GENOMIC DNA]</scope>
    <source>
        <strain evidence="3 4">II4</strain>
    </source>
</reference>
<dbReference type="EMBL" id="CP060820">
    <property type="protein sequence ID" value="QNP41526.1"/>
    <property type="molecule type" value="Genomic_DNA"/>
</dbReference>
<evidence type="ECO:0000256" key="1">
    <source>
        <dbReference type="SAM" id="MobiDB-lite"/>
    </source>
</evidence>
<evidence type="ECO:0000256" key="2">
    <source>
        <dbReference type="SAM" id="SignalP"/>
    </source>
</evidence>
<accession>A0A7H0FZR0</accession>
<keyword evidence="2" id="KW-0732">Signal</keyword>
<name>A0A7H0FZR0_9GAMM</name>
<proteinExistence type="predicted"/>
<feature type="chain" id="PRO_5028990451" description="Peptidoglycan-binding protein" evidence="2">
    <location>
        <begin position="22"/>
        <end position="217"/>
    </location>
</feature>
<keyword evidence="4" id="KW-1185">Reference proteome</keyword>
<evidence type="ECO:0000313" key="3">
    <source>
        <dbReference type="EMBL" id="QNP41526.1"/>
    </source>
</evidence>
<organism evidence="3 4">
    <name type="scientific">Agrilutibacter terrestris</name>
    <dbReference type="NCBI Taxonomy" id="2865112"/>
    <lineage>
        <taxon>Bacteria</taxon>
        <taxon>Pseudomonadati</taxon>
        <taxon>Pseudomonadota</taxon>
        <taxon>Gammaproteobacteria</taxon>
        <taxon>Lysobacterales</taxon>
        <taxon>Lysobacteraceae</taxon>
        <taxon>Agrilutibacter</taxon>
    </lineage>
</organism>
<protein>
    <recommendedName>
        <fullName evidence="5">Peptidoglycan-binding protein</fullName>
    </recommendedName>
</protein>
<gene>
    <name evidence="3" type="ORF">H8B22_04755</name>
</gene>
<dbReference type="RefSeq" id="WP_187712962.1">
    <property type="nucleotide sequence ID" value="NZ_CP060820.1"/>
</dbReference>
<feature type="region of interest" description="Disordered" evidence="1">
    <location>
        <begin position="197"/>
        <end position="217"/>
    </location>
</feature>
<evidence type="ECO:0000313" key="4">
    <source>
        <dbReference type="Proteomes" id="UP000516018"/>
    </source>
</evidence>
<feature type="signal peptide" evidence="2">
    <location>
        <begin position="1"/>
        <end position="21"/>
    </location>
</feature>
<sequence>MKPFVMLLAVLVMARPESVVAQAPNTSPAPAGDPQPQAQIAAPAVDAATPAAVVECCRVPAGSLVELEIAQVLSSSALQRGDKFAIRLHAPLLHEGVVVIPAGTVGEGEVVHADRSRGGGKPGELLIAARYLEFDGARIPLRALKFGGQGQDKSNVALGVALAVGPFAHFVHGKEIEIPAGTIVNAKLAQDLPLPVAASTPSTASATPAAPTAIHQE</sequence>